<feature type="domain" description="Histidine kinase" evidence="11">
    <location>
        <begin position="527"/>
        <end position="632"/>
    </location>
</feature>
<evidence type="ECO:0000256" key="3">
    <source>
        <dbReference type="ARBA" id="ARBA00012438"/>
    </source>
</evidence>
<evidence type="ECO:0000259" key="12">
    <source>
        <dbReference type="PROSITE" id="PS50885"/>
    </source>
</evidence>
<dbReference type="PROSITE" id="PS50906">
    <property type="entry name" value="NIT"/>
    <property type="match status" value="1"/>
</dbReference>
<dbReference type="PROSITE" id="PS50885">
    <property type="entry name" value="HAMP"/>
    <property type="match status" value="1"/>
</dbReference>
<comment type="caution">
    <text evidence="14">The sequence shown here is derived from an EMBL/GenBank/DDBJ whole genome shotgun (WGS) entry which is preliminary data.</text>
</comment>
<dbReference type="Gene3D" id="6.10.340.10">
    <property type="match status" value="1"/>
</dbReference>
<proteinExistence type="predicted"/>
<protein>
    <recommendedName>
        <fullName evidence="3">histidine kinase</fullName>
        <ecNumber evidence="3">2.7.13.3</ecNumber>
    </recommendedName>
</protein>
<dbReference type="InterPro" id="IPR003594">
    <property type="entry name" value="HATPase_dom"/>
</dbReference>
<keyword evidence="4" id="KW-0597">Phosphoprotein</keyword>
<feature type="compositionally biased region" description="Basic and acidic residues" evidence="10">
    <location>
        <begin position="777"/>
        <end position="787"/>
    </location>
</feature>
<name>A0A5D0TV83_9ACTN</name>
<keyword evidence="7 14" id="KW-0418">Kinase</keyword>
<dbReference type="GO" id="GO:0005886">
    <property type="term" value="C:plasma membrane"/>
    <property type="evidence" value="ECO:0007669"/>
    <property type="project" value="TreeGrafter"/>
</dbReference>
<sequence>MPVRLRKRNRPSNLRLGQKITLSLVALFALWAFAAWVTISDGIGLYVAAQRDSQVGRPTKTLVNHLQDERRVSQLELGRAAWARPAARRVSPELTAQRAQTDRFVREWRLTTAKTEDQKTKGHVRQVAAYLDRLRTVRQQIDTGAISRSQAMLVYDQAIDECFEISRATAELDDKDVAADGRALIELTRARESLSRENALVTGILARGRFDAEDHNRLVALAGIRQADSDTAARHLPPTDRPRYQRLTGSNLYRTLEGLESRLIEQVRPGGRPSVSLEQWRQVAQPTLDQLDQDIDAGGDDLVGRAKPGGTLVIVKLVLVAGLGLLALLAAIVVSITTARALVGQLRLLRDAARELAEQRLPSVVERLGHGEKVDVAAEAPPLQFGSDEIGQLGQAFNDVQETALRTAVEQAELRRGIRDVLLSLARRTQTLVHRQLTMLDTMERRRDIEVKELEELFRLDHLATRMRRNAENLIVLSGALPARGWRDPVPLVDAIRGAVGEVEDYTRVTVLPLGPISLKGSAVGDVTHLLAELIENAVSFSPPETAVQVSGTMVASGFAIDIEDRGLGMTDEKLDEINTSLADPPDFNLHSAPQLGLFVVGRLAQRHDLKIMLKRSAYGGITAVVVIPRELISEIKEPVVVPEQARQLVQVGAETAPADAAPATTTGGQTPLSPGKQSLALVATPGDGDERAAAAAPAESKSEPAPEPEPEKAIITDPATPGGLPVRVPQASLAAPLKEDPPAAVPQPSEDDADATRSPDEVRRMIDSYQKATRRGRADAADKDPESAETPTDQKGTEASPGATADDEDA</sequence>
<dbReference type="EC" id="2.7.13.3" evidence="3"/>
<accession>A0A5D0TV83</accession>
<keyword evidence="9" id="KW-0902">Two-component regulatory system</keyword>
<dbReference type="PANTHER" id="PTHR45436:SF5">
    <property type="entry name" value="SENSOR HISTIDINE KINASE TRCS"/>
    <property type="match status" value="1"/>
</dbReference>
<evidence type="ECO:0000313" key="15">
    <source>
        <dbReference type="Proteomes" id="UP000322634"/>
    </source>
</evidence>
<reference evidence="14 15" key="1">
    <citation type="submission" date="2019-08" db="EMBL/GenBank/DDBJ databases">
        <title>Actinomadura sp. nov. CYP1-5 isolated from mountain soil.</title>
        <authorList>
            <person name="Songsumanus A."/>
            <person name="Kuncharoen N."/>
            <person name="Kudo T."/>
            <person name="Yuki M."/>
            <person name="Igarashi Y."/>
            <person name="Tanasupawat S."/>
        </authorList>
    </citation>
    <scope>NUCLEOTIDE SEQUENCE [LARGE SCALE GENOMIC DNA]</scope>
    <source>
        <strain evidence="14 15">GKU157</strain>
    </source>
</reference>
<dbReference type="GO" id="GO:0000160">
    <property type="term" value="P:phosphorelay signal transduction system"/>
    <property type="evidence" value="ECO:0007669"/>
    <property type="project" value="UniProtKB-KW"/>
</dbReference>
<evidence type="ECO:0000256" key="2">
    <source>
        <dbReference type="ARBA" id="ARBA00004370"/>
    </source>
</evidence>
<dbReference type="OrthoDB" id="3845898at2"/>
<evidence type="ECO:0000313" key="14">
    <source>
        <dbReference type="EMBL" id="TYC09777.1"/>
    </source>
</evidence>
<evidence type="ECO:0000256" key="7">
    <source>
        <dbReference type="ARBA" id="ARBA00022777"/>
    </source>
</evidence>
<dbReference type="InterPro" id="IPR003660">
    <property type="entry name" value="HAMP_dom"/>
</dbReference>
<feature type="region of interest" description="Disordered" evidence="10">
    <location>
        <begin position="659"/>
        <end position="811"/>
    </location>
</feature>
<keyword evidence="8" id="KW-1133">Transmembrane helix</keyword>
<dbReference type="SUPFAM" id="SSF55874">
    <property type="entry name" value="ATPase domain of HSP90 chaperone/DNA topoisomerase II/histidine kinase"/>
    <property type="match status" value="1"/>
</dbReference>
<evidence type="ECO:0000256" key="8">
    <source>
        <dbReference type="ARBA" id="ARBA00022989"/>
    </source>
</evidence>
<evidence type="ECO:0000256" key="9">
    <source>
        <dbReference type="ARBA" id="ARBA00023012"/>
    </source>
</evidence>
<dbReference type="SMART" id="SM00387">
    <property type="entry name" value="HATPase_c"/>
    <property type="match status" value="1"/>
</dbReference>
<gene>
    <name evidence="14" type="ORF">FXF65_32130</name>
</gene>
<evidence type="ECO:0000259" key="13">
    <source>
        <dbReference type="PROSITE" id="PS50906"/>
    </source>
</evidence>
<feature type="compositionally biased region" description="Low complexity" evidence="10">
    <location>
        <begin position="659"/>
        <end position="672"/>
    </location>
</feature>
<evidence type="ECO:0000259" key="11">
    <source>
        <dbReference type="PROSITE" id="PS50109"/>
    </source>
</evidence>
<dbReference type="PROSITE" id="PS50109">
    <property type="entry name" value="HIS_KIN"/>
    <property type="match status" value="1"/>
</dbReference>
<dbReference type="Pfam" id="PF08376">
    <property type="entry name" value="NIT"/>
    <property type="match status" value="1"/>
</dbReference>
<dbReference type="GO" id="GO:0004673">
    <property type="term" value="F:protein histidine kinase activity"/>
    <property type="evidence" value="ECO:0007669"/>
    <property type="project" value="UniProtKB-EC"/>
</dbReference>
<dbReference type="InterPro" id="IPR050428">
    <property type="entry name" value="TCS_sensor_his_kinase"/>
</dbReference>
<comment type="subcellular location">
    <subcellularLocation>
        <location evidence="2">Membrane</location>
    </subcellularLocation>
</comment>
<dbReference type="Pfam" id="PF02518">
    <property type="entry name" value="HATPase_c"/>
    <property type="match status" value="1"/>
</dbReference>
<feature type="compositionally biased region" description="Basic and acidic residues" evidence="10">
    <location>
        <begin position="755"/>
        <end position="767"/>
    </location>
</feature>
<evidence type="ECO:0000256" key="10">
    <source>
        <dbReference type="SAM" id="MobiDB-lite"/>
    </source>
</evidence>
<feature type="domain" description="NIT" evidence="13">
    <location>
        <begin position="57"/>
        <end position="309"/>
    </location>
</feature>
<keyword evidence="15" id="KW-1185">Reference proteome</keyword>
<organism evidence="14 15">
    <name type="scientific">Actinomadura syzygii</name>
    <dbReference type="NCBI Taxonomy" id="1427538"/>
    <lineage>
        <taxon>Bacteria</taxon>
        <taxon>Bacillati</taxon>
        <taxon>Actinomycetota</taxon>
        <taxon>Actinomycetes</taxon>
        <taxon>Streptosporangiales</taxon>
        <taxon>Thermomonosporaceae</taxon>
        <taxon>Actinomadura</taxon>
    </lineage>
</organism>
<keyword evidence="5" id="KW-0808">Transferase</keyword>
<dbReference type="InterPro" id="IPR010910">
    <property type="entry name" value="Nitrate/nitrite_sensing_bac"/>
</dbReference>
<evidence type="ECO:0000256" key="5">
    <source>
        <dbReference type="ARBA" id="ARBA00022679"/>
    </source>
</evidence>
<dbReference type="InterPro" id="IPR013587">
    <property type="entry name" value="Nitrate/nitrite_sensing"/>
</dbReference>
<evidence type="ECO:0000256" key="6">
    <source>
        <dbReference type="ARBA" id="ARBA00022692"/>
    </source>
</evidence>
<evidence type="ECO:0000256" key="4">
    <source>
        <dbReference type="ARBA" id="ARBA00022553"/>
    </source>
</evidence>
<keyword evidence="8" id="KW-0472">Membrane</keyword>
<dbReference type="AlphaFoldDB" id="A0A5D0TV83"/>
<comment type="catalytic activity">
    <reaction evidence="1">
        <text>ATP + protein L-histidine = ADP + protein N-phospho-L-histidine.</text>
        <dbReference type="EC" id="2.7.13.3"/>
    </reaction>
</comment>
<dbReference type="InterPro" id="IPR036890">
    <property type="entry name" value="HATPase_C_sf"/>
</dbReference>
<evidence type="ECO:0000256" key="1">
    <source>
        <dbReference type="ARBA" id="ARBA00000085"/>
    </source>
</evidence>
<dbReference type="Gene3D" id="3.30.565.10">
    <property type="entry name" value="Histidine kinase-like ATPase, C-terminal domain"/>
    <property type="match status" value="1"/>
</dbReference>
<feature type="compositionally biased region" description="Basic and acidic residues" evidence="10">
    <location>
        <begin position="701"/>
        <end position="715"/>
    </location>
</feature>
<keyword evidence="6" id="KW-0812">Transmembrane</keyword>
<dbReference type="Pfam" id="PF00672">
    <property type="entry name" value="HAMP"/>
    <property type="match status" value="1"/>
</dbReference>
<dbReference type="SMART" id="SM00304">
    <property type="entry name" value="HAMP"/>
    <property type="match status" value="1"/>
</dbReference>
<dbReference type="EMBL" id="VSFF01000013">
    <property type="protein sequence ID" value="TYC09777.1"/>
    <property type="molecule type" value="Genomic_DNA"/>
</dbReference>
<dbReference type="InterPro" id="IPR005467">
    <property type="entry name" value="His_kinase_dom"/>
</dbReference>
<dbReference type="Proteomes" id="UP000322634">
    <property type="component" value="Unassembled WGS sequence"/>
</dbReference>
<feature type="domain" description="HAMP" evidence="12">
    <location>
        <begin position="340"/>
        <end position="409"/>
    </location>
</feature>
<dbReference type="PANTHER" id="PTHR45436">
    <property type="entry name" value="SENSOR HISTIDINE KINASE YKOH"/>
    <property type="match status" value="1"/>
</dbReference>